<name>A0ABQ2UWH6_9ACTN</name>
<proteinExistence type="predicted"/>
<comment type="caution">
    <text evidence="2">The sequence shown here is derived from an EMBL/GenBank/DDBJ whole genome shotgun (WGS) entry which is preliminary data.</text>
</comment>
<reference evidence="3" key="1">
    <citation type="journal article" date="2019" name="Int. J. Syst. Evol. Microbiol.">
        <title>The Global Catalogue of Microorganisms (GCM) 10K type strain sequencing project: providing services to taxonomists for standard genome sequencing and annotation.</title>
        <authorList>
            <consortium name="The Broad Institute Genomics Platform"/>
            <consortium name="The Broad Institute Genome Sequencing Center for Infectious Disease"/>
            <person name="Wu L."/>
            <person name="Ma J."/>
        </authorList>
    </citation>
    <scope>NUCLEOTIDE SEQUENCE [LARGE SCALE GENOMIC DNA]</scope>
    <source>
        <strain evidence="3">JCM 3399</strain>
    </source>
</reference>
<dbReference type="Proteomes" id="UP000654471">
    <property type="component" value="Unassembled WGS sequence"/>
</dbReference>
<evidence type="ECO:0000256" key="1">
    <source>
        <dbReference type="SAM" id="MobiDB-lite"/>
    </source>
</evidence>
<gene>
    <name evidence="2" type="ORF">GCM10010211_19270</name>
</gene>
<accession>A0ABQ2UWH6</accession>
<sequence length="60" mass="6391">MANRRPGATTGAREGATHGRAWHVGRGPAPVGHRARAFGRWLTRPLSAVRAVRAAEPPTL</sequence>
<evidence type="ECO:0000313" key="3">
    <source>
        <dbReference type="Proteomes" id="UP000654471"/>
    </source>
</evidence>
<dbReference type="EMBL" id="BMRP01000005">
    <property type="protein sequence ID" value="GGU54743.1"/>
    <property type="molecule type" value="Genomic_DNA"/>
</dbReference>
<feature type="region of interest" description="Disordered" evidence="1">
    <location>
        <begin position="1"/>
        <end position="30"/>
    </location>
</feature>
<protein>
    <submittedName>
        <fullName evidence="2">Uncharacterized protein</fullName>
    </submittedName>
</protein>
<evidence type="ECO:0000313" key="2">
    <source>
        <dbReference type="EMBL" id="GGU54743.1"/>
    </source>
</evidence>
<organism evidence="2 3">
    <name type="scientific">Streptomyces albospinus</name>
    <dbReference type="NCBI Taxonomy" id="285515"/>
    <lineage>
        <taxon>Bacteria</taxon>
        <taxon>Bacillati</taxon>
        <taxon>Actinomycetota</taxon>
        <taxon>Actinomycetes</taxon>
        <taxon>Kitasatosporales</taxon>
        <taxon>Streptomycetaceae</taxon>
        <taxon>Streptomyces</taxon>
    </lineage>
</organism>
<keyword evidence="3" id="KW-1185">Reference proteome</keyword>